<keyword evidence="8 10" id="KW-0378">Hydrolase</keyword>
<evidence type="ECO:0000313" key="14">
    <source>
        <dbReference type="Proteomes" id="UP001321475"/>
    </source>
</evidence>
<evidence type="ECO:0000313" key="13">
    <source>
        <dbReference type="EMBL" id="BDZ41918.1"/>
    </source>
</evidence>
<comment type="catalytic activity">
    <reaction evidence="1 10">
        <text>Endonucleolytic cleavage to 5'-phosphomonoester.</text>
        <dbReference type="EC" id="3.1.26.4"/>
    </reaction>
</comment>
<dbReference type="EMBL" id="AP027729">
    <property type="protein sequence ID" value="BDZ41918.1"/>
    <property type="molecule type" value="Genomic_DNA"/>
</dbReference>
<evidence type="ECO:0000256" key="5">
    <source>
        <dbReference type="ARBA" id="ARBA00022722"/>
    </source>
</evidence>
<keyword evidence="7 10" id="KW-0255">Endonuclease</keyword>
<gene>
    <name evidence="10" type="primary">rnhA</name>
    <name evidence="13" type="ORF">GCM10025865_12170</name>
</gene>
<comment type="similarity">
    <text evidence="2 10">Belongs to the RNase H family.</text>
</comment>
<comment type="subcellular location">
    <subcellularLocation>
        <location evidence="10">Cytoplasm</location>
    </subcellularLocation>
</comment>
<comment type="cofactor">
    <cofactor evidence="10">
        <name>Mg(2+)</name>
        <dbReference type="ChEBI" id="CHEBI:18420"/>
    </cofactor>
    <text evidence="10">Binds 1 Mg(2+) ion per subunit. May bind a second metal ion at a regulatory site, or after substrate binding.</text>
</comment>
<evidence type="ECO:0000256" key="6">
    <source>
        <dbReference type="ARBA" id="ARBA00022723"/>
    </source>
</evidence>
<dbReference type="Pfam" id="PF00075">
    <property type="entry name" value="RNase_H"/>
    <property type="match status" value="1"/>
</dbReference>
<dbReference type="PANTHER" id="PTHR10642:SF26">
    <property type="entry name" value="RIBONUCLEASE H1"/>
    <property type="match status" value="1"/>
</dbReference>
<proteinExistence type="inferred from homology"/>
<evidence type="ECO:0000256" key="8">
    <source>
        <dbReference type="ARBA" id="ARBA00022801"/>
    </source>
</evidence>
<evidence type="ECO:0000259" key="12">
    <source>
        <dbReference type="PROSITE" id="PS50879"/>
    </source>
</evidence>
<dbReference type="InterPro" id="IPR002156">
    <property type="entry name" value="RNaseH_domain"/>
</dbReference>
<evidence type="ECO:0000256" key="11">
    <source>
        <dbReference type="SAM" id="MobiDB-lite"/>
    </source>
</evidence>
<evidence type="ECO:0000256" key="2">
    <source>
        <dbReference type="ARBA" id="ARBA00005300"/>
    </source>
</evidence>
<feature type="binding site" evidence="10">
    <location>
        <position position="69"/>
    </location>
    <ligand>
        <name>Mg(2+)</name>
        <dbReference type="ChEBI" id="CHEBI:18420"/>
        <label>1</label>
    </ligand>
</feature>
<dbReference type="InterPro" id="IPR050092">
    <property type="entry name" value="RNase_H"/>
</dbReference>
<keyword evidence="14" id="KW-1185">Reference proteome</keyword>
<dbReference type="Gene3D" id="3.30.420.10">
    <property type="entry name" value="Ribonuclease H-like superfamily/Ribonuclease H"/>
    <property type="match status" value="1"/>
</dbReference>
<evidence type="ECO:0000256" key="9">
    <source>
        <dbReference type="ARBA" id="ARBA00022842"/>
    </source>
</evidence>
<dbReference type="CDD" id="cd09278">
    <property type="entry name" value="RNase_HI_prokaryote_like"/>
    <property type="match status" value="1"/>
</dbReference>
<dbReference type="InterPro" id="IPR022892">
    <property type="entry name" value="RNaseHI"/>
</dbReference>
<dbReference type="HAMAP" id="MF_00042">
    <property type="entry name" value="RNase_H"/>
    <property type="match status" value="1"/>
</dbReference>
<feature type="binding site" evidence="10">
    <location>
        <position position="12"/>
    </location>
    <ligand>
        <name>Mg(2+)</name>
        <dbReference type="ChEBI" id="CHEBI:18420"/>
        <label>1</label>
    </ligand>
</feature>
<dbReference type="RefSeq" id="WP_286218990.1">
    <property type="nucleotide sequence ID" value="NZ_AP027729.1"/>
</dbReference>
<reference evidence="14" key="1">
    <citation type="journal article" date="2019" name="Int. J. Syst. Evol. Microbiol.">
        <title>The Global Catalogue of Microorganisms (GCM) 10K type strain sequencing project: providing services to taxonomists for standard genome sequencing and annotation.</title>
        <authorList>
            <consortium name="The Broad Institute Genomics Platform"/>
            <consortium name="The Broad Institute Genome Sequencing Center for Infectious Disease"/>
            <person name="Wu L."/>
            <person name="Ma J."/>
        </authorList>
    </citation>
    <scope>NUCLEOTIDE SEQUENCE [LARGE SCALE GENOMIC DNA]</scope>
    <source>
        <strain evidence="14">NBRC 108565</strain>
    </source>
</reference>
<evidence type="ECO:0000256" key="7">
    <source>
        <dbReference type="ARBA" id="ARBA00022759"/>
    </source>
</evidence>
<feature type="compositionally biased region" description="Gly residues" evidence="11">
    <location>
        <begin position="187"/>
        <end position="235"/>
    </location>
</feature>
<dbReference type="InterPro" id="IPR012337">
    <property type="entry name" value="RNaseH-like_sf"/>
</dbReference>
<comment type="function">
    <text evidence="10">Endonuclease that specifically degrades the RNA of RNA-DNA hybrids.</text>
</comment>
<feature type="binding site" evidence="10">
    <location>
        <position position="139"/>
    </location>
    <ligand>
        <name>Mg(2+)</name>
        <dbReference type="ChEBI" id="CHEBI:18420"/>
        <label>2</label>
    </ligand>
</feature>
<accession>A0ABN6XEM4</accession>
<dbReference type="EC" id="3.1.26.4" evidence="4 10"/>
<sequence>MNESARTVVATDGACIGNPGPAGWGWVRADGVWRAGAFARATNNIAELTAVLDALLSHADVADLELRVDSQYVINAYTKWMDGWKRKGWVNASKKPVANREIIEQLIAVRDARTAAGLPPAMLTWVRGHAGDRLNGWADNRATDAAAQAKHRDGEEWGSDDEGPLDVSVDAPTAGEDKPVRSRAGDGRTGGGGSGGGRSGGGASGSGGSAGGTSSGGAGSGTGGSGGARPKGGPFGNQSDLGARIGGLSAVEVGKLLETAGLRDPSTRMPTDTAIESGLAKVSTLRDGTKYGRWHTEKVAALLR</sequence>
<comment type="subunit">
    <text evidence="3 10">Monomer.</text>
</comment>
<keyword evidence="9 10" id="KW-0460">Magnesium</keyword>
<dbReference type="PROSITE" id="PS50879">
    <property type="entry name" value="RNASE_H_1"/>
    <property type="match status" value="1"/>
</dbReference>
<keyword evidence="10" id="KW-0963">Cytoplasm</keyword>
<dbReference type="SUPFAM" id="SSF53098">
    <property type="entry name" value="Ribonuclease H-like"/>
    <property type="match status" value="1"/>
</dbReference>
<evidence type="ECO:0000256" key="4">
    <source>
        <dbReference type="ARBA" id="ARBA00012180"/>
    </source>
</evidence>
<organism evidence="13 14">
    <name type="scientific">Paraoerskovia sediminicola</name>
    <dbReference type="NCBI Taxonomy" id="1138587"/>
    <lineage>
        <taxon>Bacteria</taxon>
        <taxon>Bacillati</taxon>
        <taxon>Actinomycetota</taxon>
        <taxon>Actinomycetes</taxon>
        <taxon>Micrococcales</taxon>
        <taxon>Cellulomonadaceae</taxon>
        <taxon>Paraoerskovia</taxon>
    </lineage>
</organism>
<dbReference type="InterPro" id="IPR036397">
    <property type="entry name" value="RNaseH_sf"/>
</dbReference>
<feature type="binding site" evidence="10">
    <location>
        <position position="47"/>
    </location>
    <ligand>
        <name>Mg(2+)</name>
        <dbReference type="ChEBI" id="CHEBI:18420"/>
        <label>1</label>
    </ligand>
</feature>
<keyword evidence="6 10" id="KW-0479">Metal-binding</keyword>
<feature type="domain" description="RNase H type-1" evidence="12">
    <location>
        <begin position="3"/>
        <end position="147"/>
    </location>
</feature>
<dbReference type="Proteomes" id="UP001321475">
    <property type="component" value="Chromosome"/>
</dbReference>
<feature type="binding site" evidence="10">
    <location>
        <position position="12"/>
    </location>
    <ligand>
        <name>Mg(2+)</name>
        <dbReference type="ChEBI" id="CHEBI:18420"/>
        <label>2</label>
    </ligand>
</feature>
<evidence type="ECO:0000256" key="1">
    <source>
        <dbReference type="ARBA" id="ARBA00000077"/>
    </source>
</evidence>
<feature type="region of interest" description="Disordered" evidence="11">
    <location>
        <begin position="144"/>
        <end position="241"/>
    </location>
</feature>
<dbReference type="PANTHER" id="PTHR10642">
    <property type="entry name" value="RIBONUCLEASE H1"/>
    <property type="match status" value="1"/>
</dbReference>
<feature type="compositionally biased region" description="Basic and acidic residues" evidence="11">
    <location>
        <begin position="175"/>
        <end position="186"/>
    </location>
</feature>
<keyword evidence="5 10" id="KW-0540">Nuclease</keyword>
<evidence type="ECO:0000256" key="3">
    <source>
        <dbReference type="ARBA" id="ARBA00011245"/>
    </source>
</evidence>
<protein>
    <recommendedName>
        <fullName evidence="4 10">Ribonuclease H</fullName>
        <shortName evidence="10">RNase H</shortName>
        <ecNumber evidence="4 10">3.1.26.4</ecNumber>
    </recommendedName>
</protein>
<evidence type="ECO:0000256" key="10">
    <source>
        <dbReference type="HAMAP-Rule" id="MF_00042"/>
    </source>
</evidence>
<name>A0ABN6XEM4_9CELL</name>